<dbReference type="AlphaFoldDB" id="A0A1T4XHC3"/>
<feature type="transmembrane region" description="Helical" evidence="2">
    <location>
        <begin position="32"/>
        <end position="49"/>
    </location>
</feature>
<dbReference type="EMBL" id="FUYB01000017">
    <property type="protein sequence ID" value="SKA88545.1"/>
    <property type="molecule type" value="Genomic_DNA"/>
</dbReference>
<keyword evidence="4" id="KW-1185">Reference proteome</keyword>
<sequence>MEYLLIVAFAIGLLLFLLSWLRVIIAGFAHHFLTGIVAILPVVNILVLPSVWHQVYAWVMAGFIGFLLAVATWFAGADKQVYQYAHQAGFELPAQQVTHPVAASEVATNQATVEVKIPSTTHTVNTPQTANDDPNQPAQPLPTGKELPKTALFTMAYKAVDTQQLGEYQGQYIRLTQKDRQQYEGKLLDTEAGALRIERRMNGGLVEHKVSFADIVSSEVMTRE</sequence>
<evidence type="ECO:0000256" key="2">
    <source>
        <dbReference type="SAM" id="Phobius"/>
    </source>
</evidence>
<name>A0A1T4XHC3_9GAMM</name>
<proteinExistence type="predicted"/>
<evidence type="ECO:0000256" key="1">
    <source>
        <dbReference type="SAM" id="MobiDB-lite"/>
    </source>
</evidence>
<protein>
    <submittedName>
        <fullName evidence="3">Uncharacterized protein</fullName>
    </submittedName>
</protein>
<feature type="region of interest" description="Disordered" evidence="1">
    <location>
        <begin position="118"/>
        <end position="145"/>
    </location>
</feature>
<feature type="transmembrane region" description="Helical" evidence="2">
    <location>
        <begin position="6"/>
        <end position="25"/>
    </location>
</feature>
<reference evidence="3 4" key="1">
    <citation type="submission" date="2017-02" db="EMBL/GenBank/DDBJ databases">
        <authorList>
            <person name="Peterson S.W."/>
        </authorList>
    </citation>
    <scope>NUCLEOTIDE SEQUENCE [LARGE SCALE GENOMIC DNA]</scope>
    <source>
        <strain evidence="3 4">ATCC 49788</strain>
    </source>
</reference>
<keyword evidence="2" id="KW-1133">Transmembrane helix</keyword>
<evidence type="ECO:0000313" key="3">
    <source>
        <dbReference type="EMBL" id="SKA88545.1"/>
    </source>
</evidence>
<accession>A0A1T4XHC3</accession>
<evidence type="ECO:0000313" key="4">
    <source>
        <dbReference type="Proteomes" id="UP000190460"/>
    </source>
</evidence>
<keyword evidence="2" id="KW-0472">Membrane</keyword>
<keyword evidence="2" id="KW-0812">Transmembrane</keyword>
<feature type="compositionally biased region" description="Polar residues" evidence="1">
    <location>
        <begin position="118"/>
        <end position="138"/>
    </location>
</feature>
<gene>
    <name evidence="3" type="ORF">SAMN02745130_02957</name>
</gene>
<organism evidence="3 4">
    <name type="scientific">Thiothrix eikelboomii</name>
    <dbReference type="NCBI Taxonomy" id="92487"/>
    <lineage>
        <taxon>Bacteria</taxon>
        <taxon>Pseudomonadati</taxon>
        <taxon>Pseudomonadota</taxon>
        <taxon>Gammaproteobacteria</taxon>
        <taxon>Thiotrichales</taxon>
        <taxon>Thiotrichaceae</taxon>
        <taxon>Thiothrix</taxon>
    </lineage>
</organism>
<feature type="transmembrane region" description="Helical" evidence="2">
    <location>
        <begin position="55"/>
        <end position="76"/>
    </location>
</feature>
<dbReference type="Proteomes" id="UP000190460">
    <property type="component" value="Unassembled WGS sequence"/>
</dbReference>
<dbReference type="STRING" id="92487.SAMN02745130_02957"/>